<dbReference type="EMBL" id="AUBJ02000001">
    <property type="protein sequence ID" value="MCP2333748.1"/>
    <property type="molecule type" value="Genomic_DNA"/>
</dbReference>
<dbReference type="PANTHER" id="PTHR48100:SF15">
    <property type="entry name" value="SEDOHEPTULOSE 1,7-BISPHOSPHATASE"/>
    <property type="match status" value="1"/>
</dbReference>
<dbReference type="InterPro" id="IPR013078">
    <property type="entry name" value="His_Pase_superF_clade-1"/>
</dbReference>
<dbReference type="Proteomes" id="UP000791080">
    <property type="component" value="Unassembled WGS sequence"/>
</dbReference>
<dbReference type="CDD" id="cd07067">
    <property type="entry name" value="HP_PGM_like"/>
    <property type="match status" value="1"/>
</dbReference>
<protein>
    <submittedName>
        <fullName evidence="1">Phosphoglycerate mutase</fullName>
    </submittedName>
</protein>
<reference evidence="1 2" key="1">
    <citation type="submission" date="2022-06" db="EMBL/GenBank/DDBJ databases">
        <title>Genomic Encyclopedia of Type Strains, Phase I: the one thousand microbial genomes (KMG-I) project.</title>
        <authorList>
            <person name="Kyrpides N."/>
        </authorList>
    </citation>
    <scope>NUCLEOTIDE SEQUENCE [LARGE SCALE GENOMIC DNA]</scope>
    <source>
        <strain evidence="1 2">DSM 43889</strain>
    </source>
</reference>
<dbReference type="Pfam" id="PF00300">
    <property type="entry name" value="His_Phos_1"/>
    <property type="match status" value="1"/>
</dbReference>
<comment type="caution">
    <text evidence="1">The sequence shown here is derived from an EMBL/GenBank/DDBJ whole genome shotgun (WGS) entry which is preliminary data.</text>
</comment>
<dbReference type="SMART" id="SM00855">
    <property type="entry name" value="PGAM"/>
    <property type="match status" value="1"/>
</dbReference>
<name>A0ABT1JNN8_ACTCY</name>
<sequence length="214" mass="23105">MSPAGPGTGAPADQPGDRRPLVFLVRHGQTPWSLAGRHTGRTDVPLTPVGEEQAVRAGEVLRGVLPTGPPPLVLVSPRQRARRTAELAGLDHTEVSEDLREIDYGDYEGRTTADIRRELPGWSIWTHPAPHGETAAQVTSRADRVLHRVRDALPHRDVVLVGHGHLSRVMIARWLGLPFSTAAHFSMLTGGAAVLGVDRGTPQLQALNLGSWGR</sequence>
<proteinExistence type="predicted"/>
<gene>
    <name evidence="1" type="ORF">G443_004018</name>
</gene>
<accession>A0ABT1JNN8</accession>
<evidence type="ECO:0000313" key="1">
    <source>
        <dbReference type="EMBL" id="MCP2333748.1"/>
    </source>
</evidence>
<dbReference type="PANTHER" id="PTHR48100">
    <property type="entry name" value="BROAD-SPECIFICITY PHOSPHATASE YOR283W-RELATED"/>
    <property type="match status" value="1"/>
</dbReference>
<dbReference type="InterPro" id="IPR029033">
    <property type="entry name" value="His_PPase_superfam"/>
</dbReference>
<dbReference type="Gene3D" id="3.40.50.1240">
    <property type="entry name" value="Phosphoglycerate mutase-like"/>
    <property type="match status" value="1"/>
</dbReference>
<dbReference type="SUPFAM" id="SSF53254">
    <property type="entry name" value="Phosphoglycerate mutase-like"/>
    <property type="match status" value="1"/>
</dbReference>
<evidence type="ECO:0000313" key="2">
    <source>
        <dbReference type="Proteomes" id="UP000791080"/>
    </source>
</evidence>
<dbReference type="InterPro" id="IPR050275">
    <property type="entry name" value="PGM_Phosphatase"/>
</dbReference>
<organism evidence="1 2">
    <name type="scientific">Actinoalloteichus caeruleus DSM 43889</name>
    <dbReference type="NCBI Taxonomy" id="1120930"/>
    <lineage>
        <taxon>Bacteria</taxon>
        <taxon>Bacillati</taxon>
        <taxon>Actinomycetota</taxon>
        <taxon>Actinomycetes</taxon>
        <taxon>Pseudonocardiales</taxon>
        <taxon>Pseudonocardiaceae</taxon>
        <taxon>Actinoalloteichus</taxon>
        <taxon>Actinoalloteichus cyanogriseus</taxon>
    </lineage>
</organism>
<keyword evidence="2" id="KW-1185">Reference proteome</keyword>